<evidence type="ECO:0000313" key="10">
    <source>
        <dbReference type="Proteomes" id="UP000068905"/>
    </source>
</evidence>
<dbReference type="Proteomes" id="UP000068905">
    <property type="component" value="Chromosome"/>
</dbReference>
<dbReference type="InterPro" id="IPR000172">
    <property type="entry name" value="GMC_OxRdtase_N"/>
</dbReference>
<gene>
    <name evidence="9" type="ORF">W908_05575</name>
</gene>
<keyword evidence="10" id="KW-1185">Reference proteome</keyword>
<dbReference type="InterPro" id="IPR012132">
    <property type="entry name" value="GMC_OxRdtase"/>
</dbReference>
<feature type="domain" description="Glucose-methanol-choline oxidoreductase N-terminal" evidence="8">
    <location>
        <begin position="254"/>
        <end position="268"/>
    </location>
</feature>
<dbReference type="Gene3D" id="3.30.560.10">
    <property type="entry name" value="Glucose Oxidase, domain 3"/>
    <property type="match status" value="1"/>
</dbReference>
<comment type="cofactor">
    <cofactor evidence="1 5">
        <name>FAD</name>
        <dbReference type="ChEBI" id="CHEBI:57692"/>
    </cofactor>
</comment>
<dbReference type="EMBL" id="CP006911">
    <property type="protein sequence ID" value="ALE02062.1"/>
    <property type="molecule type" value="Genomic_DNA"/>
</dbReference>
<dbReference type="AlphaFoldDB" id="A0A0M4M0F8"/>
<keyword evidence="4 5" id="KW-0274">FAD</keyword>
<evidence type="ECO:0000256" key="6">
    <source>
        <dbReference type="RuleBase" id="RU003968"/>
    </source>
</evidence>
<dbReference type="KEGG" id="tsn:W908_05575"/>
<evidence type="ECO:0000256" key="4">
    <source>
        <dbReference type="ARBA" id="ARBA00022827"/>
    </source>
</evidence>
<evidence type="ECO:0000256" key="3">
    <source>
        <dbReference type="ARBA" id="ARBA00022630"/>
    </source>
</evidence>
<dbReference type="RefSeq" id="WP_053820278.1">
    <property type="nucleotide sequence ID" value="NZ_CP006911.1"/>
</dbReference>
<dbReference type="NCBIfam" id="NF002550">
    <property type="entry name" value="PRK02106.1"/>
    <property type="match status" value="1"/>
</dbReference>
<organism evidence="9 10">
    <name type="scientific">Candidatus Pseudothioglobus singularis PS1</name>
    <dbReference type="NCBI Taxonomy" id="1125411"/>
    <lineage>
        <taxon>Bacteria</taxon>
        <taxon>Pseudomonadati</taxon>
        <taxon>Pseudomonadota</taxon>
        <taxon>Gammaproteobacteria</taxon>
        <taxon>Candidatus Pseudothioglobaceae</taxon>
        <taxon>Candidatus Pseudothioglobus</taxon>
    </lineage>
</organism>
<accession>A0A0M4M0F8</accession>
<evidence type="ECO:0000259" key="7">
    <source>
        <dbReference type="PROSITE" id="PS00623"/>
    </source>
</evidence>
<evidence type="ECO:0000259" key="8">
    <source>
        <dbReference type="PROSITE" id="PS00624"/>
    </source>
</evidence>
<dbReference type="Gene3D" id="3.50.50.60">
    <property type="entry name" value="FAD/NAD(P)-binding domain"/>
    <property type="match status" value="1"/>
</dbReference>
<dbReference type="GO" id="GO:0008812">
    <property type="term" value="F:choline dehydrogenase activity"/>
    <property type="evidence" value="ECO:0007669"/>
    <property type="project" value="TreeGrafter"/>
</dbReference>
<sequence>MDSYDYVIVGAGSAGCVLANKLGEDKGHRILVLEAGPMDSNLMIHIPAGVYKAYRNPKTNWNYLTENEPELFNRKVPMPRGKVVGGSSSINSMVYMRGHPLDYDRWQSECGLKEWSYDQCLPYFKEGESSDRGEDQWRGGSGNLGVSKGSFENPLFEAFEEAGRQSGQGYSEDLNGYNPEGIARLDATRKHGRRCSAAVAHLRPALARGNVTLLTKSQVLKINMTNNSVSGVTFKHRGETRSIKANKEVILSGGAINSPHLLMLSGIGPEKHLKEHGIDVNVDLPGVGQNLQDHSCVILQYACKKSFPIHKVNQPHRKLATGIKWVFTKKGIGASNIWEAGGLIRSSSKVAYPDIQYHFGPVGFEYEDNKISLLQAFAIHVDQLRPRSRGEVTLKSADPLEKPLMTFNYLQHPEDLAEMLCGVKKARELISQQAFDEYRGEELIPGPEVESDDDLVKFIRDVAETDYHPSCSCVMGNSKMAVVDEQMKVHGVKNLRVVDASVMPQIISGNLNAPTQMIAARAADMILGKEQLSPIKASFAFND</sequence>
<feature type="domain" description="Glucose-methanol-choline oxidoreductase N-terminal" evidence="7">
    <location>
        <begin position="81"/>
        <end position="104"/>
    </location>
</feature>
<keyword evidence="3 6" id="KW-0285">Flavoprotein</keyword>
<dbReference type="PANTHER" id="PTHR11552">
    <property type="entry name" value="GLUCOSE-METHANOL-CHOLINE GMC OXIDOREDUCTASE"/>
    <property type="match status" value="1"/>
</dbReference>
<dbReference type="SUPFAM" id="SSF51905">
    <property type="entry name" value="FAD/NAD(P)-binding domain"/>
    <property type="match status" value="1"/>
</dbReference>
<dbReference type="InterPro" id="IPR007867">
    <property type="entry name" value="GMC_OxRtase_C"/>
</dbReference>
<dbReference type="PROSITE" id="PS00623">
    <property type="entry name" value="GMC_OXRED_1"/>
    <property type="match status" value="1"/>
</dbReference>
<dbReference type="GO" id="GO:0016020">
    <property type="term" value="C:membrane"/>
    <property type="evidence" value="ECO:0007669"/>
    <property type="project" value="TreeGrafter"/>
</dbReference>
<protein>
    <submittedName>
        <fullName evidence="9">Choline dehydrogenase</fullName>
    </submittedName>
</protein>
<feature type="binding site" evidence="5">
    <location>
        <position position="83"/>
    </location>
    <ligand>
        <name>FAD</name>
        <dbReference type="ChEBI" id="CHEBI:57692"/>
    </ligand>
</feature>
<dbReference type="SUPFAM" id="SSF54373">
    <property type="entry name" value="FAD-linked reductases, C-terminal domain"/>
    <property type="match status" value="1"/>
</dbReference>
<dbReference type="GO" id="GO:0050660">
    <property type="term" value="F:flavin adenine dinucleotide binding"/>
    <property type="evidence" value="ECO:0007669"/>
    <property type="project" value="InterPro"/>
</dbReference>
<proteinExistence type="inferred from homology"/>
<dbReference type="PATRIC" id="fig|1125411.7.peg.1099"/>
<dbReference type="InterPro" id="IPR036188">
    <property type="entry name" value="FAD/NAD-bd_sf"/>
</dbReference>
<feature type="binding site" evidence="5">
    <location>
        <begin position="91"/>
        <end position="94"/>
    </location>
    <ligand>
        <name>FAD</name>
        <dbReference type="ChEBI" id="CHEBI:57692"/>
    </ligand>
</feature>
<reference evidence="9 10" key="1">
    <citation type="journal article" date="2015" name="Genome Announc.">
        <title>Genome Sequence of 'Candidatus Thioglobus singularis' Strain PS1, a Mixotroph from the SUP05 Clade of Marine Gammaproteobacteria.</title>
        <authorList>
            <person name="Marshall K.T."/>
            <person name="Morris R.M."/>
        </authorList>
    </citation>
    <scope>NUCLEOTIDE SEQUENCE [LARGE SCALE GENOMIC DNA]</scope>
    <source>
        <strain evidence="9 10">PS1</strain>
    </source>
</reference>
<feature type="binding site" evidence="5">
    <location>
        <position position="219"/>
    </location>
    <ligand>
        <name>FAD</name>
        <dbReference type="ChEBI" id="CHEBI:57692"/>
    </ligand>
</feature>
<dbReference type="Pfam" id="PF05199">
    <property type="entry name" value="GMC_oxred_C"/>
    <property type="match status" value="1"/>
</dbReference>
<comment type="similarity">
    <text evidence="2 6">Belongs to the GMC oxidoreductase family.</text>
</comment>
<dbReference type="OrthoDB" id="9785276at2"/>
<dbReference type="Pfam" id="PF00732">
    <property type="entry name" value="GMC_oxred_N"/>
    <property type="match status" value="1"/>
</dbReference>
<dbReference type="PANTHER" id="PTHR11552:SF147">
    <property type="entry name" value="CHOLINE DEHYDROGENASE, MITOCHONDRIAL"/>
    <property type="match status" value="1"/>
</dbReference>
<evidence type="ECO:0000313" key="9">
    <source>
        <dbReference type="EMBL" id="ALE02062.1"/>
    </source>
</evidence>
<dbReference type="PROSITE" id="PS00624">
    <property type="entry name" value="GMC_OXRED_2"/>
    <property type="match status" value="1"/>
</dbReference>
<dbReference type="PIRSF" id="PIRSF000137">
    <property type="entry name" value="Alcohol_oxidase"/>
    <property type="match status" value="1"/>
</dbReference>
<name>A0A0M4M0F8_9GAMM</name>
<evidence type="ECO:0000256" key="2">
    <source>
        <dbReference type="ARBA" id="ARBA00010790"/>
    </source>
</evidence>
<dbReference type="STRING" id="1125411.W908_05575"/>
<evidence type="ECO:0000256" key="1">
    <source>
        <dbReference type="ARBA" id="ARBA00001974"/>
    </source>
</evidence>
<evidence type="ECO:0000256" key="5">
    <source>
        <dbReference type="PIRSR" id="PIRSR000137-2"/>
    </source>
</evidence>
<dbReference type="GO" id="GO:0019285">
    <property type="term" value="P:glycine betaine biosynthetic process from choline"/>
    <property type="evidence" value="ECO:0007669"/>
    <property type="project" value="TreeGrafter"/>
</dbReference>